<dbReference type="OrthoDB" id="3192919at2"/>
<dbReference type="EMBL" id="CP009706">
    <property type="protein sequence ID" value="AIU71915.1"/>
    <property type="molecule type" value="Genomic_DNA"/>
</dbReference>
<dbReference type="Gene3D" id="3.40.930.10">
    <property type="entry name" value="Mannitol-specific EII, Chain A"/>
    <property type="match status" value="1"/>
</dbReference>
<dbReference type="SUPFAM" id="SSF55804">
    <property type="entry name" value="Phoshotransferase/anion transport protein"/>
    <property type="match status" value="1"/>
</dbReference>
<dbReference type="CDD" id="cd00211">
    <property type="entry name" value="PTS_IIA_fru"/>
    <property type="match status" value="1"/>
</dbReference>
<dbReference type="RefSeq" id="WP_025800471.1">
    <property type="nucleotide sequence ID" value="NZ_CP009706.1"/>
</dbReference>
<evidence type="ECO:0000313" key="3">
    <source>
        <dbReference type="Proteomes" id="UP000029986"/>
    </source>
</evidence>
<name>A0A097QZP7_HAFAL</name>
<dbReference type="Pfam" id="PF00359">
    <property type="entry name" value="PTS_EIIA_2"/>
    <property type="match status" value="1"/>
</dbReference>
<proteinExistence type="predicted"/>
<reference evidence="2 3" key="1">
    <citation type="journal article" date="2014" name="Gut Pathog.">
        <title>Gene clusters of Hafnia alvei strain FB1 important in survival and pathogenesis: a draft genome perspective.</title>
        <authorList>
            <person name="Tan J.Y."/>
            <person name="Yin W.F."/>
            <person name="Chan K.G."/>
        </authorList>
    </citation>
    <scope>NUCLEOTIDE SEQUENCE [LARGE SCALE GENOMIC DNA]</scope>
    <source>
        <strain evidence="2 3">FB1</strain>
    </source>
</reference>
<dbReference type="InterPro" id="IPR002178">
    <property type="entry name" value="PTS_EIIA_type-2_dom"/>
</dbReference>
<gene>
    <name evidence="2" type="ORF">AT03_05605</name>
</gene>
<evidence type="ECO:0000259" key="1">
    <source>
        <dbReference type="PROSITE" id="PS51094"/>
    </source>
</evidence>
<evidence type="ECO:0000313" key="2">
    <source>
        <dbReference type="EMBL" id="AIU71915.1"/>
    </source>
</evidence>
<dbReference type="eggNOG" id="COG1762">
    <property type="taxonomic scope" value="Bacteria"/>
</dbReference>
<sequence length="174" mass="20224">MTIVAIDNMDTHSDPDAYFFEELTFIESSFQHQNDYFDSIFLSLKNRGYVRDSFLSAIKQREKLYPTALPTHPYVVALPHTDTEHVIRPFICVTRLHHEIAWHEMANDDNELEAKFIFLLGFIDKNHHITLLQTLMECLSDEDFIQKMNQAPTPASLVKLLKSAITINNEENIK</sequence>
<dbReference type="AlphaFoldDB" id="A0A097QZP7"/>
<dbReference type="PROSITE" id="PS51094">
    <property type="entry name" value="PTS_EIIA_TYPE_2"/>
    <property type="match status" value="1"/>
</dbReference>
<protein>
    <recommendedName>
        <fullName evidence="1">PTS EIIA type-2 domain-containing protein</fullName>
    </recommendedName>
</protein>
<accession>A0A097QZP7</accession>
<feature type="domain" description="PTS EIIA type-2" evidence="1">
    <location>
        <begin position="17"/>
        <end position="164"/>
    </location>
</feature>
<dbReference type="HOGENOM" id="CLU_072531_6_0_6"/>
<dbReference type="PANTHER" id="PTHR47738">
    <property type="entry name" value="PTS SYSTEM FRUCTOSE-LIKE EIIA COMPONENT-RELATED"/>
    <property type="match status" value="1"/>
</dbReference>
<organism evidence="2 3">
    <name type="scientific">Hafnia alvei FB1</name>
    <dbReference type="NCBI Taxonomy" id="1453496"/>
    <lineage>
        <taxon>Bacteria</taxon>
        <taxon>Pseudomonadati</taxon>
        <taxon>Pseudomonadota</taxon>
        <taxon>Gammaproteobacteria</taxon>
        <taxon>Enterobacterales</taxon>
        <taxon>Hafniaceae</taxon>
        <taxon>Hafnia</taxon>
    </lineage>
</organism>
<dbReference type="KEGG" id="hav:AT03_05605"/>
<keyword evidence="3" id="KW-1185">Reference proteome</keyword>
<dbReference type="Proteomes" id="UP000029986">
    <property type="component" value="Chromosome"/>
</dbReference>
<dbReference type="PATRIC" id="fig|1453496.5.peg.1118"/>
<dbReference type="PANTHER" id="PTHR47738:SF3">
    <property type="entry name" value="PHOSPHOTRANSFERASE SYSTEM MANNITOL_FRUCTOSE-SPECIFIC IIA DOMAIN CONTAINING PROTEIN"/>
    <property type="match status" value="1"/>
</dbReference>
<dbReference type="InterPro" id="IPR051541">
    <property type="entry name" value="PTS_SugarTrans_NitroReg"/>
</dbReference>
<dbReference type="InterPro" id="IPR016152">
    <property type="entry name" value="PTrfase/Anion_transptr"/>
</dbReference>